<dbReference type="Pfam" id="PF24336">
    <property type="entry name" value="DUF7504"/>
    <property type="match status" value="1"/>
</dbReference>
<name>A0A830FG07_9EURY</name>
<dbReference type="InterPro" id="IPR055927">
    <property type="entry name" value="DUF7504"/>
</dbReference>
<proteinExistence type="predicted"/>
<comment type="caution">
    <text evidence="1">The sequence shown here is derived from an EMBL/GenBank/DDBJ whole genome shotgun (WGS) entry which is preliminary data.</text>
</comment>
<dbReference type="Gene3D" id="3.40.50.300">
    <property type="entry name" value="P-loop containing nucleotide triphosphate hydrolases"/>
    <property type="match status" value="1"/>
</dbReference>
<gene>
    <name evidence="1" type="ORF">GCM10009037_28590</name>
</gene>
<organism evidence="1 2">
    <name type="scientific">Halarchaeum grantii</name>
    <dbReference type="NCBI Taxonomy" id="1193105"/>
    <lineage>
        <taxon>Archaea</taxon>
        <taxon>Methanobacteriati</taxon>
        <taxon>Methanobacteriota</taxon>
        <taxon>Stenosarchaea group</taxon>
        <taxon>Halobacteria</taxon>
        <taxon>Halobacteriales</taxon>
        <taxon>Halobacteriaceae</taxon>
    </lineage>
</organism>
<keyword evidence="2" id="KW-1185">Reference proteome</keyword>
<dbReference type="RefSeq" id="WP_188884360.1">
    <property type="nucleotide sequence ID" value="NZ_BMPF01000006.1"/>
</dbReference>
<dbReference type="OrthoDB" id="70318at2157"/>
<dbReference type="EMBL" id="BMPF01000006">
    <property type="protein sequence ID" value="GGL43430.1"/>
    <property type="molecule type" value="Genomic_DNA"/>
</dbReference>
<protein>
    <recommendedName>
        <fullName evidence="3">RecA-superfamily ATPase, KaiC/GvpD/RAD55 family</fullName>
    </recommendedName>
</protein>
<evidence type="ECO:0000313" key="2">
    <source>
        <dbReference type="Proteomes" id="UP000628840"/>
    </source>
</evidence>
<accession>A0A830FG07</accession>
<sequence length="216" mass="23574">MAEPYDVGDILPVDAVPAGTNLMIGGPPMTGKLSLALSLVESGCRREEGALVVSTRDGANRLLSRSEPLANAVSEGRAGVVDCVTRERGEDVRDSQWVRYASSPGDVTEIGIRMAGVFQALDEHDVERVRSGLVSIPTMLMYTEPRRVFRFLHVYTGRVQSAGMLGVSLTELGDQETFERFAPLFDGMVQTRLNDADERELRVVGVESSPTAWVPY</sequence>
<evidence type="ECO:0000313" key="1">
    <source>
        <dbReference type="EMBL" id="GGL43430.1"/>
    </source>
</evidence>
<dbReference type="InterPro" id="IPR027417">
    <property type="entry name" value="P-loop_NTPase"/>
</dbReference>
<dbReference type="Proteomes" id="UP000628840">
    <property type="component" value="Unassembled WGS sequence"/>
</dbReference>
<evidence type="ECO:0008006" key="3">
    <source>
        <dbReference type="Google" id="ProtNLM"/>
    </source>
</evidence>
<dbReference type="AlphaFoldDB" id="A0A830FG07"/>
<reference evidence="1 2" key="1">
    <citation type="journal article" date="2019" name="Int. J. Syst. Evol. Microbiol.">
        <title>The Global Catalogue of Microorganisms (GCM) 10K type strain sequencing project: providing services to taxonomists for standard genome sequencing and annotation.</title>
        <authorList>
            <consortium name="The Broad Institute Genomics Platform"/>
            <consortium name="The Broad Institute Genome Sequencing Center for Infectious Disease"/>
            <person name="Wu L."/>
            <person name="Ma J."/>
        </authorList>
    </citation>
    <scope>NUCLEOTIDE SEQUENCE [LARGE SCALE GENOMIC DNA]</scope>
    <source>
        <strain evidence="1 2">JCM 19585</strain>
    </source>
</reference>